<comment type="caution">
    <text evidence="2">The sequence shown here is derived from an EMBL/GenBank/DDBJ whole genome shotgun (WGS) entry which is preliminary data.</text>
</comment>
<dbReference type="EMBL" id="BLXO01000001">
    <property type="protein sequence ID" value="GFN45562.1"/>
    <property type="molecule type" value="Genomic_DNA"/>
</dbReference>
<evidence type="ECO:0000313" key="2">
    <source>
        <dbReference type="EMBL" id="GFN45562.1"/>
    </source>
</evidence>
<organism evidence="2 3">
    <name type="scientific">Candidatus Regiella insecticola</name>
    <dbReference type="NCBI Taxonomy" id="138073"/>
    <lineage>
        <taxon>Bacteria</taxon>
        <taxon>Pseudomonadati</taxon>
        <taxon>Pseudomonadota</taxon>
        <taxon>Gammaproteobacteria</taxon>
        <taxon>Enterobacterales</taxon>
        <taxon>Enterobacteriaceae</taxon>
        <taxon>aphid secondary symbionts</taxon>
        <taxon>Candidatus Regiella</taxon>
    </lineage>
</organism>
<reference evidence="2 3" key="1">
    <citation type="submission" date="2020-06" db="EMBL/GenBank/DDBJ databases">
        <title>The genome sequence of Candidatus Regiella insecticola strain Tut.</title>
        <authorList>
            <person name="Nikoh N."/>
            <person name="Tsuchida T."/>
            <person name="Koga R."/>
            <person name="Oshima K."/>
            <person name="Hattori M."/>
            <person name="Fukatsu T."/>
        </authorList>
    </citation>
    <scope>NUCLEOTIDE SEQUENCE [LARGE SCALE GENOMIC DNA]</scope>
    <source>
        <strain evidence="2 3">Tut</strain>
    </source>
</reference>
<dbReference type="AlphaFoldDB" id="A0A6L2ZLV9"/>
<evidence type="ECO:0000313" key="3">
    <source>
        <dbReference type="Proteomes" id="UP000504714"/>
    </source>
</evidence>
<name>A0A6L2ZLV9_9ENTR</name>
<dbReference type="InterPro" id="IPR050739">
    <property type="entry name" value="MFP"/>
</dbReference>
<dbReference type="InterPro" id="IPR058982">
    <property type="entry name" value="Beta-barrel_AprE"/>
</dbReference>
<accession>A0A6L2ZLV9</accession>
<dbReference type="PANTHER" id="PTHR30386">
    <property type="entry name" value="MEMBRANE FUSION SUBUNIT OF EMRAB-TOLC MULTIDRUG EFFLUX PUMP"/>
    <property type="match status" value="1"/>
</dbReference>
<evidence type="ECO:0000259" key="1">
    <source>
        <dbReference type="Pfam" id="PF26002"/>
    </source>
</evidence>
<dbReference type="PRINTS" id="PR01490">
    <property type="entry name" value="RTXTOXIND"/>
</dbReference>
<sequence length="214" mass="23854">MKNELDLVTNEIQSLDNELRFSLSKQLSKNQQELDVIKSPLKILQQQIEEENVRSPVDGVIYKINKSASTQGGVIQAADLLFEIKPMVNTILAEVKVNPKYRDQIYLGEQVKVDVLSIVRAKGKSYEATIDKISPDSYEENSNGGTQRYYKVVIAFNVNDDDTHWLKPGMTVDASVITGKHSIMQYLVSPLLKGVEKTFSEPVHLSQLGATSAA</sequence>
<dbReference type="Proteomes" id="UP000504714">
    <property type="component" value="Unassembled WGS sequence"/>
</dbReference>
<dbReference type="Pfam" id="PF26002">
    <property type="entry name" value="Beta-barrel_AprE"/>
    <property type="match status" value="1"/>
</dbReference>
<proteinExistence type="predicted"/>
<dbReference type="Gene3D" id="2.40.30.170">
    <property type="match status" value="1"/>
</dbReference>
<dbReference type="PANTHER" id="PTHR30386:SF17">
    <property type="entry name" value="ALKALINE PROTEASE SECRETION PROTEIN APRE"/>
    <property type="match status" value="1"/>
</dbReference>
<gene>
    <name evidence="2" type="primary">prsE</name>
    <name evidence="2" type="ORF">RINTU1_07830</name>
</gene>
<protein>
    <submittedName>
        <fullName evidence="2">Putative type I transport system,membrane permease HylD family</fullName>
    </submittedName>
</protein>
<feature type="domain" description="AprE-like beta-barrel" evidence="1">
    <location>
        <begin position="92"/>
        <end position="179"/>
    </location>
</feature>